<dbReference type="Proteomes" id="UP000249248">
    <property type="component" value="Unassembled WGS sequence"/>
</dbReference>
<proteinExistence type="predicted"/>
<dbReference type="CDD" id="cd12797">
    <property type="entry name" value="M23_peptidase"/>
    <property type="match status" value="1"/>
</dbReference>
<dbReference type="RefSeq" id="WP_111063010.1">
    <property type="nucleotide sequence ID" value="NZ_JBHUCU010000032.1"/>
</dbReference>
<dbReference type="Gene3D" id="2.70.70.10">
    <property type="entry name" value="Glucose Permease (Domain IIA)"/>
    <property type="match status" value="1"/>
</dbReference>
<dbReference type="OrthoDB" id="9814377at2"/>
<keyword evidence="1" id="KW-0732">Signal</keyword>
<keyword evidence="5" id="KW-1185">Reference proteome</keyword>
<gene>
    <name evidence="4" type="ORF">DNU06_09405</name>
</gene>
<keyword evidence="2" id="KW-1133">Transmembrane helix</keyword>
<sequence>MKKIKDILASWREKYKLSYTHADTFNVKWSAKLSFFNILSLVMLYTLIVGISVYFLILYTPLKKFIFNDVSIYELNEKLEENTKALAAVEKKLRTNIKYTDNLKNVFTGENLVDSNIFKQIDTLEGIVSIDFENSAADSLLRDKIENESISTTVEKIEIQTDFFIAPVHGKISKSMNAQTKHYGVDIVTAADEPIKAVLEGLVLFSGWTSKTGYVLILQHQNNLVSSYKHCAAVLKNEGDYVEAGDPIAIVGNSGELTDGPHLHFELWQNGIALNPQEFISF</sequence>
<evidence type="ECO:0000256" key="2">
    <source>
        <dbReference type="SAM" id="Phobius"/>
    </source>
</evidence>
<accession>A0A2W1MYL6</accession>
<dbReference type="SUPFAM" id="SSF51261">
    <property type="entry name" value="Duplicated hybrid motif"/>
    <property type="match status" value="1"/>
</dbReference>
<evidence type="ECO:0000313" key="5">
    <source>
        <dbReference type="Proteomes" id="UP000249248"/>
    </source>
</evidence>
<evidence type="ECO:0000313" key="4">
    <source>
        <dbReference type="EMBL" id="PZE16957.1"/>
    </source>
</evidence>
<dbReference type="InterPro" id="IPR011055">
    <property type="entry name" value="Dup_hybrid_motif"/>
</dbReference>
<evidence type="ECO:0000259" key="3">
    <source>
        <dbReference type="Pfam" id="PF01551"/>
    </source>
</evidence>
<comment type="caution">
    <text evidence="4">The sequence shown here is derived from an EMBL/GenBank/DDBJ whole genome shotgun (WGS) entry which is preliminary data.</text>
</comment>
<feature type="transmembrane region" description="Helical" evidence="2">
    <location>
        <begin position="35"/>
        <end position="57"/>
    </location>
</feature>
<reference evidence="4 5" key="1">
    <citation type="submission" date="2018-06" db="EMBL/GenBank/DDBJ databases">
        <title>The draft genome sequence of Crocinitomix sp. SM1701.</title>
        <authorList>
            <person name="Zhang X."/>
        </authorList>
    </citation>
    <scope>NUCLEOTIDE SEQUENCE [LARGE SCALE GENOMIC DNA]</scope>
    <source>
        <strain evidence="4 5">SM1701</strain>
    </source>
</reference>
<dbReference type="PANTHER" id="PTHR21666:SF289">
    <property type="entry name" value="L-ALA--D-GLU ENDOPEPTIDASE"/>
    <property type="match status" value="1"/>
</dbReference>
<dbReference type="EMBL" id="QKSB01000005">
    <property type="protein sequence ID" value="PZE16957.1"/>
    <property type="molecule type" value="Genomic_DNA"/>
</dbReference>
<dbReference type="AlphaFoldDB" id="A0A2W1MYL6"/>
<dbReference type="InterPro" id="IPR016047">
    <property type="entry name" value="M23ase_b-sheet_dom"/>
</dbReference>
<dbReference type="InterPro" id="IPR050570">
    <property type="entry name" value="Cell_wall_metabolism_enzyme"/>
</dbReference>
<organism evidence="4 5">
    <name type="scientific">Putridiphycobacter roseus</name>
    <dbReference type="NCBI Taxonomy" id="2219161"/>
    <lineage>
        <taxon>Bacteria</taxon>
        <taxon>Pseudomonadati</taxon>
        <taxon>Bacteroidota</taxon>
        <taxon>Flavobacteriia</taxon>
        <taxon>Flavobacteriales</taxon>
        <taxon>Crocinitomicaceae</taxon>
        <taxon>Putridiphycobacter</taxon>
    </lineage>
</organism>
<dbReference type="PANTHER" id="PTHR21666">
    <property type="entry name" value="PEPTIDASE-RELATED"/>
    <property type="match status" value="1"/>
</dbReference>
<dbReference type="Pfam" id="PF01551">
    <property type="entry name" value="Peptidase_M23"/>
    <property type="match status" value="1"/>
</dbReference>
<protein>
    <submittedName>
        <fullName evidence="4">M23 family peptidase</fullName>
    </submittedName>
</protein>
<dbReference type="GO" id="GO:0004222">
    <property type="term" value="F:metalloendopeptidase activity"/>
    <property type="evidence" value="ECO:0007669"/>
    <property type="project" value="TreeGrafter"/>
</dbReference>
<keyword evidence="2" id="KW-0812">Transmembrane</keyword>
<evidence type="ECO:0000256" key="1">
    <source>
        <dbReference type="ARBA" id="ARBA00022729"/>
    </source>
</evidence>
<feature type="domain" description="M23ase beta-sheet core" evidence="3">
    <location>
        <begin position="181"/>
        <end position="276"/>
    </location>
</feature>
<keyword evidence="2" id="KW-0472">Membrane</keyword>
<name>A0A2W1MYL6_9FLAO</name>